<dbReference type="InterPro" id="IPR036388">
    <property type="entry name" value="WH-like_DNA-bd_sf"/>
</dbReference>
<dbReference type="Gene3D" id="1.10.10.10">
    <property type="entry name" value="Winged helix-like DNA-binding domain superfamily/Winged helix DNA-binding domain"/>
    <property type="match status" value="1"/>
</dbReference>
<evidence type="ECO:0000313" key="1">
    <source>
        <dbReference type="EMBL" id="TFD45004.1"/>
    </source>
</evidence>
<dbReference type="SUPFAM" id="SSF46785">
    <property type="entry name" value="Winged helix' DNA-binding domain"/>
    <property type="match status" value="1"/>
</dbReference>
<dbReference type="InterPro" id="IPR036390">
    <property type="entry name" value="WH_DNA-bd_sf"/>
</dbReference>
<comment type="caution">
    <text evidence="1">The sequence shown here is derived from an EMBL/GenBank/DDBJ whole genome shotgun (WGS) entry which is preliminary data.</text>
</comment>
<dbReference type="EMBL" id="SOHE01000090">
    <property type="protein sequence ID" value="TFD45004.1"/>
    <property type="molecule type" value="Genomic_DNA"/>
</dbReference>
<evidence type="ECO:0000313" key="2">
    <source>
        <dbReference type="Proteomes" id="UP000297447"/>
    </source>
</evidence>
<accession>A0A4R8ZTK3</accession>
<sequence length="99" mass="10586">MPSTSKTLESDERMIEPIAQRSVANIVRSLALKGPLTCAELTSETRTSEDAVRRDLTMLTHSDFVAEVTGVPGLEARYALNDAALAAATTGHVDCILGR</sequence>
<gene>
    <name evidence="1" type="ORF">E3T55_19620</name>
</gene>
<keyword evidence="2" id="KW-1185">Reference proteome</keyword>
<proteinExistence type="predicted"/>
<protein>
    <recommendedName>
        <fullName evidence="3">ArsR family transcriptional regulator</fullName>
    </recommendedName>
</protein>
<evidence type="ECO:0008006" key="3">
    <source>
        <dbReference type="Google" id="ProtNLM"/>
    </source>
</evidence>
<dbReference type="RefSeq" id="WP_134521256.1">
    <property type="nucleotide sequence ID" value="NZ_SOHE01000090.1"/>
</dbReference>
<dbReference type="Proteomes" id="UP000297447">
    <property type="component" value="Unassembled WGS sequence"/>
</dbReference>
<name>A0A4R8ZTK3_9MICO</name>
<dbReference type="OrthoDB" id="5119680at2"/>
<organism evidence="1 2">
    <name type="scientific">Cryobacterium frigoriphilum</name>
    <dbReference type="NCBI Taxonomy" id="1259150"/>
    <lineage>
        <taxon>Bacteria</taxon>
        <taxon>Bacillati</taxon>
        <taxon>Actinomycetota</taxon>
        <taxon>Actinomycetes</taxon>
        <taxon>Micrococcales</taxon>
        <taxon>Microbacteriaceae</taxon>
        <taxon>Cryobacterium</taxon>
    </lineage>
</organism>
<reference evidence="1 2" key="1">
    <citation type="submission" date="2019-03" db="EMBL/GenBank/DDBJ databases">
        <title>Genomics of glacier-inhabiting Cryobacterium strains.</title>
        <authorList>
            <person name="Liu Q."/>
            <person name="Xin Y.-H."/>
        </authorList>
    </citation>
    <scope>NUCLEOTIDE SEQUENCE [LARGE SCALE GENOMIC DNA]</scope>
    <source>
        <strain evidence="1 2">Hh14</strain>
    </source>
</reference>
<dbReference type="AlphaFoldDB" id="A0A4R8ZTK3"/>